<dbReference type="EMBL" id="JATAAI010000014">
    <property type="protein sequence ID" value="KAK1740892.1"/>
    <property type="molecule type" value="Genomic_DNA"/>
</dbReference>
<sequence length="153" mass="16893">MEKAEYDYEYVWLSLGGNDFLDNKCDIDISEEVAANIVTVIGHIVDNSPNEDIKILYFGYSVPSDDVCGNGITAQLFEEQGAIIFDAIKASAYADYVTTFDISEMFVKWGNGGCPTHTTTTMRFISIKWGTCTSFQVTRSNVSLDAVPLKLSS</sequence>
<evidence type="ECO:0000313" key="2">
    <source>
        <dbReference type="Proteomes" id="UP001224775"/>
    </source>
</evidence>
<gene>
    <name evidence="1" type="ORF">QTG54_008144</name>
</gene>
<reference evidence="1" key="1">
    <citation type="submission" date="2023-06" db="EMBL/GenBank/DDBJ databases">
        <title>Survivors Of The Sea: Transcriptome response of Skeletonema marinoi to long-term dormancy.</title>
        <authorList>
            <person name="Pinder M.I.M."/>
            <person name="Kourtchenko O."/>
            <person name="Robertson E.K."/>
            <person name="Larsson T."/>
            <person name="Maumus F."/>
            <person name="Osuna-Cruz C.M."/>
            <person name="Vancaester E."/>
            <person name="Stenow R."/>
            <person name="Vandepoele K."/>
            <person name="Ploug H."/>
            <person name="Bruchert V."/>
            <person name="Godhe A."/>
            <person name="Topel M."/>
        </authorList>
    </citation>
    <scope>NUCLEOTIDE SEQUENCE</scope>
    <source>
        <strain evidence="1">R05AC</strain>
    </source>
</reference>
<name>A0AAD9DB56_9STRA</name>
<comment type="caution">
    <text evidence="1">The sequence shown here is derived from an EMBL/GenBank/DDBJ whole genome shotgun (WGS) entry which is preliminary data.</text>
</comment>
<proteinExistence type="predicted"/>
<accession>A0AAD9DB56</accession>
<dbReference type="SUPFAM" id="SSF52266">
    <property type="entry name" value="SGNH hydrolase"/>
    <property type="match status" value="1"/>
</dbReference>
<dbReference type="AlphaFoldDB" id="A0AAD9DB56"/>
<keyword evidence="2" id="KW-1185">Reference proteome</keyword>
<evidence type="ECO:0000313" key="1">
    <source>
        <dbReference type="EMBL" id="KAK1740892.1"/>
    </source>
</evidence>
<dbReference type="Proteomes" id="UP001224775">
    <property type="component" value="Unassembled WGS sequence"/>
</dbReference>
<protein>
    <submittedName>
        <fullName evidence="1">Uncharacterized protein</fullName>
    </submittedName>
</protein>
<organism evidence="1 2">
    <name type="scientific">Skeletonema marinoi</name>
    <dbReference type="NCBI Taxonomy" id="267567"/>
    <lineage>
        <taxon>Eukaryota</taxon>
        <taxon>Sar</taxon>
        <taxon>Stramenopiles</taxon>
        <taxon>Ochrophyta</taxon>
        <taxon>Bacillariophyta</taxon>
        <taxon>Coscinodiscophyceae</taxon>
        <taxon>Thalassiosirophycidae</taxon>
        <taxon>Thalassiosirales</taxon>
        <taxon>Skeletonemataceae</taxon>
        <taxon>Skeletonema</taxon>
        <taxon>Skeletonema marinoi-dohrnii complex</taxon>
    </lineage>
</organism>